<proteinExistence type="predicted"/>
<keyword evidence="2" id="KW-1185">Reference proteome</keyword>
<organism evidence="1 2">
    <name type="scientific">Thelephora ganbajun</name>
    <name type="common">Ganba fungus</name>
    <dbReference type="NCBI Taxonomy" id="370292"/>
    <lineage>
        <taxon>Eukaryota</taxon>
        <taxon>Fungi</taxon>
        <taxon>Dikarya</taxon>
        <taxon>Basidiomycota</taxon>
        <taxon>Agaricomycotina</taxon>
        <taxon>Agaricomycetes</taxon>
        <taxon>Thelephorales</taxon>
        <taxon>Thelephoraceae</taxon>
        <taxon>Thelephora</taxon>
    </lineage>
</organism>
<comment type="caution">
    <text evidence="1">The sequence shown here is derived from an EMBL/GenBank/DDBJ whole genome shotgun (WGS) entry which is preliminary data.</text>
</comment>
<reference evidence="1" key="2">
    <citation type="journal article" date="2020" name="Nat. Commun.">
        <title>Large-scale genome sequencing of mycorrhizal fungi provides insights into the early evolution of symbiotic traits.</title>
        <authorList>
            <person name="Miyauchi S."/>
            <person name="Kiss E."/>
            <person name="Kuo A."/>
            <person name="Drula E."/>
            <person name="Kohler A."/>
            <person name="Sanchez-Garcia M."/>
            <person name="Morin E."/>
            <person name="Andreopoulos B."/>
            <person name="Barry K.W."/>
            <person name="Bonito G."/>
            <person name="Buee M."/>
            <person name="Carver A."/>
            <person name="Chen C."/>
            <person name="Cichocki N."/>
            <person name="Clum A."/>
            <person name="Culley D."/>
            <person name="Crous P.W."/>
            <person name="Fauchery L."/>
            <person name="Girlanda M."/>
            <person name="Hayes R.D."/>
            <person name="Keri Z."/>
            <person name="LaButti K."/>
            <person name="Lipzen A."/>
            <person name="Lombard V."/>
            <person name="Magnuson J."/>
            <person name="Maillard F."/>
            <person name="Murat C."/>
            <person name="Nolan M."/>
            <person name="Ohm R.A."/>
            <person name="Pangilinan J."/>
            <person name="Pereira M.F."/>
            <person name="Perotto S."/>
            <person name="Peter M."/>
            <person name="Pfister S."/>
            <person name="Riley R."/>
            <person name="Sitrit Y."/>
            <person name="Stielow J.B."/>
            <person name="Szollosi G."/>
            <person name="Zifcakova L."/>
            <person name="Stursova M."/>
            <person name="Spatafora J.W."/>
            <person name="Tedersoo L."/>
            <person name="Vaario L.M."/>
            <person name="Yamada A."/>
            <person name="Yan M."/>
            <person name="Wang P."/>
            <person name="Xu J."/>
            <person name="Bruns T."/>
            <person name="Baldrian P."/>
            <person name="Vilgalys R."/>
            <person name="Dunand C."/>
            <person name="Henrissat B."/>
            <person name="Grigoriev I.V."/>
            <person name="Hibbett D."/>
            <person name="Nagy L.G."/>
            <person name="Martin F.M."/>
        </authorList>
    </citation>
    <scope>NUCLEOTIDE SEQUENCE</scope>
    <source>
        <strain evidence="1">P2</strain>
    </source>
</reference>
<gene>
    <name evidence="1" type="ORF">BDM02DRAFT_3179857</name>
</gene>
<evidence type="ECO:0000313" key="1">
    <source>
        <dbReference type="EMBL" id="KAF9649105.1"/>
    </source>
</evidence>
<sequence>MRLIGDGEVQLESMTQLLGSWYPRGRYGSKGQDGFKKTGKRNDILLATKFGLAHDHGSGRLVKVDPKYVYEVFNKPLSRLGVDFIGLHYLHQSIPTPLSRLIEHTRDESIGLLKTARELGVKIIKYSPLGRGLIASRYISQSQSPDDFEDGDSCKYIPGYSKENPPPDILKLTDDLKEISKKYGTTAGQVALAWVLAQGEGAIPIPGTTRLANLKENVEVGKVELSPEDVQAVREVVDNANTAQSGRYPEAYVKSLFADAALP</sequence>
<evidence type="ECO:0000313" key="2">
    <source>
        <dbReference type="Proteomes" id="UP000886501"/>
    </source>
</evidence>
<dbReference type="EMBL" id="MU118002">
    <property type="protein sequence ID" value="KAF9649105.1"/>
    <property type="molecule type" value="Genomic_DNA"/>
</dbReference>
<name>A0ACB6ZH54_THEGA</name>
<reference evidence="1" key="1">
    <citation type="submission" date="2019-10" db="EMBL/GenBank/DDBJ databases">
        <authorList>
            <consortium name="DOE Joint Genome Institute"/>
            <person name="Kuo A."/>
            <person name="Miyauchi S."/>
            <person name="Kiss E."/>
            <person name="Drula E."/>
            <person name="Kohler A."/>
            <person name="Sanchez-Garcia M."/>
            <person name="Andreopoulos B."/>
            <person name="Barry K.W."/>
            <person name="Bonito G."/>
            <person name="Buee M."/>
            <person name="Carver A."/>
            <person name="Chen C."/>
            <person name="Cichocki N."/>
            <person name="Clum A."/>
            <person name="Culley D."/>
            <person name="Crous P.W."/>
            <person name="Fauchery L."/>
            <person name="Girlanda M."/>
            <person name="Hayes R."/>
            <person name="Keri Z."/>
            <person name="Labutti K."/>
            <person name="Lipzen A."/>
            <person name="Lombard V."/>
            <person name="Magnuson J."/>
            <person name="Maillard F."/>
            <person name="Morin E."/>
            <person name="Murat C."/>
            <person name="Nolan M."/>
            <person name="Ohm R."/>
            <person name="Pangilinan J."/>
            <person name="Pereira M."/>
            <person name="Perotto S."/>
            <person name="Peter M."/>
            <person name="Riley R."/>
            <person name="Sitrit Y."/>
            <person name="Stielow B."/>
            <person name="Szollosi G."/>
            <person name="Zifcakova L."/>
            <person name="Stursova M."/>
            <person name="Spatafora J.W."/>
            <person name="Tedersoo L."/>
            <person name="Vaario L.-M."/>
            <person name="Yamada A."/>
            <person name="Yan M."/>
            <person name="Wang P."/>
            <person name="Xu J."/>
            <person name="Bruns T."/>
            <person name="Baldrian P."/>
            <person name="Vilgalys R."/>
            <person name="Henrissat B."/>
            <person name="Grigoriev I.V."/>
            <person name="Hibbett D."/>
            <person name="Nagy L.G."/>
            <person name="Martin F.M."/>
        </authorList>
    </citation>
    <scope>NUCLEOTIDE SEQUENCE</scope>
    <source>
        <strain evidence="1">P2</strain>
    </source>
</reference>
<protein>
    <submittedName>
        <fullName evidence="1">Aldo/keto reductase</fullName>
    </submittedName>
</protein>
<dbReference type="Proteomes" id="UP000886501">
    <property type="component" value="Unassembled WGS sequence"/>
</dbReference>
<accession>A0ACB6ZH54</accession>